<dbReference type="InterPro" id="IPR001296">
    <property type="entry name" value="Glyco_trans_1"/>
</dbReference>
<keyword evidence="4" id="KW-0328">Glycosyltransferase</keyword>
<organism evidence="4 5">
    <name type="scientific">Clostridium sporogenes</name>
    <dbReference type="NCBI Taxonomy" id="1509"/>
    <lineage>
        <taxon>Bacteria</taxon>
        <taxon>Bacillati</taxon>
        <taxon>Bacillota</taxon>
        <taxon>Clostridia</taxon>
        <taxon>Eubacteriales</taxon>
        <taxon>Clostridiaceae</taxon>
        <taxon>Clostridium</taxon>
    </lineage>
</organism>
<protein>
    <submittedName>
        <fullName evidence="4">Glycosyltransferase</fullName>
        <ecNumber evidence="4">2.4.-.-</ecNumber>
    </submittedName>
</protein>
<dbReference type="GO" id="GO:0009103">
    <property type="term" value="P:lipopolysaccharide biosynthetic process"/>
    <property type="evidence" value="ECO:0007669"/>
    <property type="project" value="TreeGrafter"/>
</dbReference>
<evidence type="ECO:0000313" key="5">
    <source>
        <dbReference type="Proteomes" id="UP001182303"/>
    </source>
</evidence>
<evidence type="ECO:0000259" key="3">
    <source>
        <dbReference type="Pfam" id="PF13439"/>
    </source>
</evidence>
<evidence type="ECO:0000256" key="1">
    <source>
        <dbReference type="ARBA" id="ARBA00022679"/>
    </source>
</evidence>
<accession>A0AAE4JV61</accession>
<feature type="domain" description="Glycosyltransferase subfamily 4-like N-terminal" evidence="3">
    <location>
        <begin position="31"/>
        <end position="167"/>
    </location>
</feature>
<feature type="domain" description="Glycosyl transferase family 1" evidence="2">
    <location>
        <begin position="177"/>
        <end position="339"/>
    </location>
</feature>
<dbReference type="Proteomes" id="UP001182303">
    <property type="component" value="Unassembled WGS sequence"/>
</dbReference>
<sequence>MKICILTSGHDVYDNRIYYKEILSLKKLYKEIYLIAPGEKDFVTKDGIVVKVFRKRKAWYDRIRPMRDIYKIAKEINADVYHAHEPDSFQIAVKLKKKLKCKIIYDSHEYHPEAFSEHFSICKNIITKAIYLYEKKLALNADYIISVNDILINKFKNYNPNVALIPNYPVFNEGEFLKEYSEKPTFIYVGGIREDRGILEILSAIGQVNNDCKYYFIGPYENKEIENNINKVLKEELKEKDIIFTGKIPHLEVFSYLRKSHAGFVLLQSTNWRYVNSEPIKLFEYMSTKNAIIASNFRMMTNIINEWNNGILVNPSSSKEIAMAIDKMAGNIQLTKSMADKGFEGVLSRYNWNICEEKLLCVYKDIKNK</sequence>
<comment type="caution">
    <text evidence="4">The sequence shown here is derived from an EMBL/GenBank/DDBJ whole genome shotgun (WGS) entry which is preliminary data.</text>
</comment>
<reference evidence="4" key="1">
    <citation type="submission" date="2023-04" db="EMBL/GenBank/DDBJ databases">
        <title>Assessment of the microbiological origin of a defect in Grana Padano cheese.</title>
        <authorList>
            <person name="Zago M."/>
            <person name="Rossetti L."/>
            <person name="Bonvini B."/>
            <person name="Carminati D."/>
            <person name="Giraffa G."/>
        </authorList>
    </citation>
    <scope>NUCLEOTIDE SEQUENCE</scope>
    <source>
        <strain evidence="4">4990</strain>
    </source>
</reference>
<dbReference type="PANTHER" id="PTHR46401:SF2">
    <property type="entry name" value="GLYCOSYLTRANSFERASE WBBK-RELATED"/>
    <property type="match status" value="1"/>
</dbReference>
<evidence type="ECO:0000313" key="4">
    <source>
        <dbReference type="EMBL" id="MDS1003624.1"/>
    </source>
</evidence>
<dbReference type="Pfam" id="PF00534">
    <property type="entry name" value="Glycos_transf_1"/>
    <property type="match status" value="1"/>
</dbReference>
<dbReference type="PANTHER" id="PTHR46401">
    <property type="entry name" value="GLYCOSYLTRANSFERASE WBBK-RELATED"/>
    <property type="match status" value="1"/>
</dbReference>
<dbReference type="Pfam" id="PF13439">
    <property type="entry name" value="Glyco_transf_4"/>
    <property type="match status" value="1"/>
</dbReference>
<name>A0AAE4JV61_CLOSG</name>
<dbReference type="InterPro" id="IPR028098">
    <property type="entry name" value="Glyco_trans_4-like_N"/>
</dbReference>
<dbReference type="EC" id="2.4.-.-" evidence="4"/>
<keyword evidence="1 4" id="KW-0808">Transferase</keyword>
<proteinExistence type="predicted"/>
<dbReference type="Gene3D" id="3.40.50.2000">
    <property type="entry name" value="Glycogen Phosphorylase B"/>
    <property type="match status" value="2"/>
</dbReference>
<dbReference type="RefSeq" id="WP_310943564.1">
    <property type="nucleotide sequence ID" value="NZ_JARUIS010000011.1"/>
</dbReference>
<gene>
    <name evidence="4" type="ORF">P9J83_08970</name>
</gene>
<evidence type="ECO:0000259" key="2">
    <source>
        <dbReference type="Pfam" id="PF00534"/>
    </source>
</evidence>
<dbReference type="EMBL" id="JARUIS010000011">
    <property type="protein sequence ID" value="MDS1003624.1"/>
    <property type="molecule type" value="Genomic_DNA"/>
</dbReference>
<dbReference type="GO" id="GO:0016757">
    <property type="term" value="F:glycosyltransferase activity"/>
    <property type="evidence" value="ECO:0007669"/>
    <property type="project" value="UniProtKB-KW"/>
</dbReference>
<dbReference type="AlphaFoldDB" id="A0AAE4JV61"/>
<dbReference type="SUPFAM" id="SSF53756">
    <property type="entry name" value="UDP-Glycosyltransferase/glycogen phosphorylase"/>
    <property type="match status" value="1"/>
</dbReference>